<organism evidence="8">
    <name type="scientific">bioreactor metagenome</name>
    <dbReference type="NCBI Taxonomy" id="1076179"/>
    <lineage>
        <taxon>unclassified sequences</taxon>
        <taxon>metagenomes</taxon>
        <taxon>ecological metagenomes</taxon>
    </lineage>
</organism>
<name>A0A644ZVM9_9ZZZZ</name>
<feature type="transmembrane region" description="Helical" evidence="6">
    <location>
        <begin position="65"/>
        <end position="89"/>
    </location>
</feature>
<dbReference type="EMBL" id="VSSQ01010697">
    <property type="protein sequence ID" value="MPM44985.1"/>
    <property type="molecule type" value="Genomic_DNA"/>
</dbReference>
<feature type="transmembrane region" description="Helical" evidence="6">
    <location>
        <begin position="27"/>
        <end position="45"/>
    </location>
</feature>
<feature type="domain" description="ABC3 transporter permease C-terminal" evidence="7">
    <location>
        <begin position="71"/>
        <end position="176"/>
    </location>
</feature>
<evidence type="ECO:0000256" key="4">
    <source>
        <dbReference type="ARBA" id="ARBA00022989"/>
    </source>
</evidence>
<accession>A0A644ZVM9</accession>
<keyword evidence="5 6" id="KW-0472">Membrane</keyword>
<evidence type="ECO:0000256" key="6">
    <source>
        <dbReference type="SAM" id="Phobius"/>
    </source>
</evidence>
<evidence type="ECO:0000259" key="7">
    <source>
        <dbReference type="Pfam" id="PF02687"/>
    </source>
</evidence>
<proteinExistence type="predicted"/>
<dbReference type="AlphaFoldDB" id="A0A644ZVM9"/>
<dbReference type="PANTHER" id="PTHR46795">
    <property type="entry name" value="ABC TRANSPORTER PERMEASE-RELATED-RELATED"/>
    <property type="match status" value="1"/>
</dbReference>
<feature type="transmembrane region" description="Helical" evidence="6">
    <location>
        <begin position="234"/>
        <end position="264"/>
    </location>
</feature>
<comment type="caution">
    <text evidence="8">The sequence shown here is derived from an EMBL/GenBank/DDBJ whole genome shotgun (WGS) entry which is preliminary data.</text>
</comment>
<evidence type="ECO:0000256" key="3">
    <source>
        <dbReference type="ARBA" id="ARBA00022692"/>
    </source>
</evidence>
<comment type="subcellular location">
    <subcellularLocation>
        <location evidence="1">Cell membrane</location>
        <topology evidence="1">Multi-pass membrane protein</topology>
    </subcellularLocation>
</comment>
<keyword evidence="2" id="KW-1003">Cell membrane</keyword>
<sequence length="685" mass="76994">MGEKAKTKRGMFYSALASSNIRRNIRFYLPYILCGAGIVAMFYIMCFITDNSALKNMHGSEQVIMLMRLGMVIIGIFSTIILFYINSFLIKRRKNEIGLLNVLGMEKKQIALMMTIEGVISSFISISAGLFIGILFSKLCVVLLINLIGYDIYFGFSISLYGVKLTCILFIVIYTLSLLDNLRRIGLSNPMELLRGTKTGEKEPKTKIILTLIGLLSLGTGYYIAIVTEKPLEALLLFFVAVLLVIIGTYCLFIAGSIAVLKLLRSNKKFYYKSGNFMSVSGMIYRMKQNAVGLAGICILSTMVLVTVSTTVCLYSGMEDSIRSIYPRNIMIKVSSLPDEFDVSSIKGAVEKLASEENISISNAEYYKYLPARIFLDEGNKFFFKNRQNKTEEAIDAKFISDTEYNRISSGNTVLSPGEAICYSADFTLKYDKIWLGNNEFILKECSDKFSLAESYNAVDRNRCIIVLSASDMEKIIGQNSEINDETDQAENELNYSYCYNFDSGSSGETQSKYCSDLSAYINNGVIPENTYDYISCADDNKADFMSVYGALFFMGMFLGLLFAAATAMIMYYKQISEGYDDKDRFEIMQKVGMSREEVRSTIQSQVLTVFFLPLLTAAVHIIFAFKMITRLLMVLNLTNVNLFLICTVVTFAIFALLYVFVYAMTAKTYYKIVALKAPQTRQSV</sequence>
<reference evidence="8" key="1">
    <citation type="submission" date="2019-08" db="EMBL/GenBank/DDBJ databases">
        <authorList>
            <person name="Kucharzyk K."/>
            <person name="Murdoch R.W."/>
            <person name="Higgins S."/>
            <person name="Loffler F."/>
        </authorList>
    </citation>
    <scope>NUCLEOTIDE SEQUENCE</scope>
</reference>
<feature type="transmembrane region" description="Helical" evidence="6">
    <location>
        <begin position="548"/>
        <end position="573"/>
    </location>
</feature>
<dbReference type="PANTHER" id="PTHR46795:SF3">
    <property type="entry name" value="ABC TRANSPORTER PERMEASE"/>
    <property type="match status" value="1"/>
</dbReference>
<feature type="transmembrane region" description="Helical" evidence="6">
    <location>
        <begin position="641"/>
        <end position="662"/>
    </location>
</feature>
<keyword evidence="4 6" id="KW-1133">Transmembrane helix</keyword>
<keyword evidence="3 6" id="KW-0812">Transmembrane</keyword>
<feature type="transmembrane region" description="Helical" evidence="6">
    <location>
        <begin position="208"/>
        <end position="228"/>
    </location>
</feature>
<feature type="transmembrane region" description="Helical" evidence="6">
    <location>
        <begin position="291"/>
        <end position="318"/>
    </location>
</feature>
<dbReference type="PIRSF" id="PIRSF018968">
    <property type="entry name" value="ABC_permease_BceB"/>
    <property type="match status" value="1"/>
</dbReference>
<evidence type="ECO:0000256" key="5">
    <source>
        <dbReference type="ARBA" id="ARBA00023136"/>
    </source>
</evidence>
<evidence type="ECO:0000256" key="2">
    <source>
        <dbReference type="ARBA" id="ARBA00022475"/>
    </source>
</evidence>
<evidence type="ECO:0000313" key="8">
    <source>
        <dbReference type="EMBL" id="MPM44985.1"/>
    </source>
</evidence>
<feature type="transmembrane region" description="Helical" evidence="6">
    <location>
        <begin position="156"/>
        <end position="179"/>
    </location>
</feature>
<dbReference type="GO" id="GO:0005886">
    <property type="term" value="C:plasma membrane"/>
    <property type="evidence" value="ECO:0007669"/>
    <property type="project" value="UniProtKB-SubCell"/>
</dbReference>
<evidence type="ECO:0000256" key="1">
    <source>
        <dbReference type="ARBA" id="ARBA00004651"/>
    </source>
</evidence>
<feature type="transmembrane region" description="Helical" evidence="6">
    <location>
        <begin position="110"/>
        <end position="136"/>
    </location>
</feature>
<gene>
    <name evidence="8" type="primary">yxdM_8</name>
    <name evidence="8" type="ORF">SDC9_91670</name>
</gene>
<dbReference type="InterPro" id="IPR052536">
    <property type="entry name" value="ABC-4_Integral_Memb_Prot"/>
</dbReference>
<feature type="transmembrane region" description="Helical" evidence="6">
    <location>
        <begin position="607"/>
        <end position="629"/>
    </location>
</feature>
<protein>
    <submittedName>
        <fullName evidence="8">ABC transporter permease protein YxdM</fullName>
    </submittedName>
</protein>
<dbReference type="InterPro" id="IPR027022">
    <property type="entry name" value="ABC_permease_BceB-typ"/>
</dbReference>
<dbReference type="Pfam" id="PF02687">
    <property type="entry name" value="FtsX"/>
    <property type="match status" value="1"/>
</dbReference>
<dbReference type="InterPro" id="IPR003838">
    <property type="entry name" value="ABC3_permease_C"/>
</dbReference>
<dbReference type="GO" id="GO:0055085">
    <property type="term" value="P:transmembrane transport"/>
    <property type="evidence" value="ECO:0007669"/>
    <property type="project" value="InterPro"/>
</dbReference>